<dbReference type="CDD" id="cd00761">
    <property type="entry name" value="Glyco_tranf_GTA_type"/>
    <property type="match status" value="1"/>
</dbReference>
<dbReference type="GeneID" id="33062151"/>
<keyword evidence="2" id="KW-0808">Transferase</keyword>
<dbReference type="OrthoDB" id="2249409at2"/>
<dbReference type="PANTHER" id="PTHR22916:SF51">
    <property type="entry name" value="GLYCOSYLTRANSFERASE EPSH-RELATED"/>
    <property type="match status" value="1"/>
</dbReference>
<proteinExistence type="predicted"/>
<dbReference type="Pfam" id="PF00535">
    <property type="entry name" value="Glycos_transf_2"/>
    <property type="match status" value="1"/>
</dbReference>
<dbReference type="Proteomes" id="UP000000773">
    <property type="component" value="Chromosome"/>
</dbReference>
<accession>Q03GK8</accession>
<organism evidence="4 5">
    <name type="scientific">Pediococcus pentosaceus (strain ATCC 25745 / CCUG 21536 / LMG 10740 / 183-1w)</name>
    <dbReference type="NCBI Taxonomy" id="278197"/>
    <lineage>
        <taxon>Bacteria</taxon>
        <taxon>Bacillati</taxon>
        <taxon>Bacillota</taxon>
        <taxon>Bacilli</taxon>
        <taxon>Lactobacillales</taxon>
        <taxon>Lactobacillaceae</taxon>
        <taxon>Pediococcus</taxon>
    </lineage>
</organism>
<sequence>MAKKVSIVIPIYNVDGFLERCLTSVKEQSYTFFEVLLIDDGSTDNSNKICNEFVKNDDRFIYIYQKNAGVSAARNNGIRNAYGDYITFVDGDDFLEENHIEKMVNGFFKAELVISGRKNVTEKGVQEIFQSNEELFFNRGNLVKQILKLGIVYSFPWNKMYKKKILDENSLHFDESLDYGEDLVFNIQYALLIHESVLITSSTYNYVYRESSASNHMNEDSLRKRVTDLLSIKKTIQILPSNFMKEKTFLNKRIVVEGARYIRLMYVYNFSATDINFYKKVVENSYKLIKNSLSNKEKIIYYGNLKMPKTMNFISKLKNIKN</sequence>
<dbReference type="HOGENOM" id="CLU_025996_25_1_9"/>
<evidence type="ECO:0000313" key="4">
    <source>
        <dbReference type="EMBL" id="ABJ67664.1"/>
    </source>
</evidence>
<dbReference type="PANTHER" id="PTHR22916">
    <property type="entry name" value="GLYCOSYLTRANSFERASE"/>
    <property type="match status" value="1"/>
</dbReference>
<dbReference type="RefSeq" id="WP_011673162.1">
    <property type="nucleotide sequence ID" value="NC_008525.1"/>
</dbReference>
<keyword evidence="1" id="KW-0328">Glycosyltransferase</keyword>
<dbReference type="Gene3D" id="3.90.550.10">
    <property type="entry name" value="Spore Coat Polysaccharide Biosynthesis Protein SpsA, Chain A"/>
    <property type="match status" value="1"/>
</dbReference>
<dbReference type="AlphaFoldDB" id="Q03GK8"/>
<dbReference type="KEGG" id="ppe:PEPE_0576"/>
<reference evidence="4 5" key="1">
    <citation type="journal article" date="2006" name="Proc. Natl. Acad. Sci. U.S.A.">
        <title>Comparative genomics of the lactic acid bacteria.</title>
        <authorList>
            <person name="Makarova K."/>
            <person name="Slesarev A."/>
            <person name="Wolf Y."/>
            <person name="Sorokin A."/>
            <person name="Mirkin B."/>
            <person name="Koonin E."/>
            <person name="Pavlov A."/>
            <person name="Pavlova N."/>
            <person name="Karamychev V."/>
            <person name="Polouchine N."/>
            <person name="Shakhova V."/>
            <person name="Grigoriev I."/>
            <person name="Lou Y."/>
            <person name="Rohksar D."/>
            <person name="Lucas S."/>
            <person name="Huang K."/>
            <person name="Goodstein D.M."/>
            <person name="Hawkins T."/>
            <person name="Plengvidhya V."/>
            <person name="Welker D."/>
            <person name="Hughes J."/>
            <person name="Goh Y."/>
            <person name="Benson A."/>
            <person name="Baldwin K."/>
            <person name="Lee J.H."/>
            <person name="Diaz-Muniz I."/>
            <person name="Dosti B."/>
            <person name="Smeianov V."/>
            <person name="Wechter W."/>
            <person name="Barabote R."/>
            <person name="Lorca G."/>
            <person name="Altermann E."/>
            <person name="Barrangou R."/>
            <person name="Ganesan B."/>
            <person name="Xie Y."/>
            <person name="Rawsthorne H."/>
            <person name="Tamir D."/>
            <person name="Parker C."/>
            <person name="Breidt F."/>
            <person name="Broadbent J."/>
            <person name="Hutkins R."/>
            <person name="O'Sullivan D."/>
            <person name="Steele J."/>
            <person name="Unlu G."/>
            <person name="Saier M."/>
            <person name="Klaenhammer T."/>
            <person name="Richardson P."/>
            <person name="Kozyavkin S."/>
            <person name="Weimer B."/>
            <person name="Mills D."/>
        </authorList>
    </citation>
    <scope>NUCLEOTIDE SEQUENCE [LARGE SCALE GENOMIC DNA]</scope>
    <source>
        <strain evidence="5">ATCC 25745 / CCUG 21536 / LMG 10740 / 183-1w</strain>
    </source>
</reference>
<dbReference type="InterPro" id="IPR029044">
    <property type="entry name" value="Nucleotide-diphossugar_trans"/>
</dbReference>
<feature type="domain" description="Glycosyltransferase 2-like" evidence="3">
    <location>
        <begin position="6"/>
        <end position="168"/>
    </location>
</feature>
<dbReference type="eggNOG" id="COG0463">
    <property type="taxonomic scope" value="Bacteria"/>
</dbReference>
<name>Q03GK8_PEDPA</name>
<dbReference type="GO" id="GO:0016757">
    <property type="term" value="F:glycosyltransferase activity"/>
    <property type="evidence" value="ECO:0007669"/>
    <property type="project" value="UniProtKB-KW"/>
</dbReference>
<protein>
    <submittedName>
        <fullName evidence="4">Glycosyltransferase related enzyme</fullName>
    </submittedName>
</protein>
<dbReference type="CAZy" id="GT2">
    <property type="family name" value="Glycosyltransferase Family 2"/>
</dbReference>
<gene>
    <name evidence="4" type="ordered locus">PEPE_0576</name>
</gene>
<dbReference type="STRING" id="278197.PEPE_0576"/>
<dbReference type="EMBL" id="CP000422">
    <property type="protein sequence ID" value="ABJ67664.1"/>
    <property type="molecule type" value="Genomic_DNA"/>
</dbReference>
<evidence type="ECO:0000259" key="3">
    <source>
        <dbReference type="Pfam" id="PF00535"/>
    </source>
</evidence>
<evidence type="ECO:0000256" key="1">
    <source>
        <dbReference type="ARBA" id="ARBA00022676"/>
    </source>
</evidence>
<dbReference type="InterPro" id="IPR001173">
    <property type="entry name" value="Glyco_trans_2-like"/>
</dbReference>
<dbReference type="SUPFAM" id="SSF53448">
    <property type="entry name" value="Nucleotide-diphospho-sugar transferases"/>
    <property type="match status" value="1"/>
</dbReference>
<evidence type="ECO:0000256" key="2">
    <source>
        <dbReference type="ARBA" id="ARBA00022679"/>
    </source>
</evidence>
<evidence type="ECO:0000313" key="5">
    <source>
        <dbReference type="Proteomes" id="UP000000773"/>
    </source>
</evidence>